<reference evidence="2 3" key="1">
    <citation type="submission" date="2022-03" db="EMBL/GenBank/DDBJ databases">
        <authorList>
            <person name="Brunel B."/>
        </authorList>
    </citation>
    <scope>NUCLEOTIDE SEQUENCE [LARGE SCALE GENOMIC DNA]</scope>
    <source>
        <strain evidence="2">STM5069sample</strain>
    </source>
</reference>
<dbReference type="InterPro" id="IPR028116">
    <property type="entry name" value="Cis-CaaD-like"/>
</dbReference>
<feature type="domain" description="Tautomerase cis-CaaD-like" evidence="1">
    <location>
        <begin position="1"/>
        <end position="128"/>
    </location>
</feature>
<dbReference type="Pfam" id="PF14832">
    <property type="entry name" value="Tautomerase_3"/>
    <property type="match status" value="1"/>
</dbReference>
<proteinExistence type="predicted"/>
<name>A0ABN8KEV8_9HYPH</name>
<dbReference type="InterPro" id="IPR014347">
    <property type="entry name" value="Tautomerase/MIF_sf"/>
</dbReference>
<dbReference type="Gene3D" id="3.30.429.10">
    <property type="entry name" value="Macrophage Migration Inhibitory Factor"/>
    <property type="match status" value="1"/>
</dbReference>
<comment type="caution">
    <text evidence="2">The sequence shown here is derived from an EMBL/GenBank/DDBJ whole genome shotgun (WGS) entry which is preliminary data.</text>
</comment>
<dbReference type="SUPFAM" id="SSF55331">
    <property type="entry name" value="Tautomerase/MIF"/>
    <property type="match status" value="1"/>
</dbReference>
<accession>A0ABN8KEV8</accession>
<evidence type="ECO:0000313" key="3">
    <source>
        <dbReference type="Proteomes" id="UP001153050"/>
    </source>
</evidence>
<sequence length="149" mass="16297">MPTYLCTSTTGRLTSEQKSKIAGEITKIHSEVTGAPAFFAQVIFSEVKAGDWFIGGAQLTHDHIFISGHIRAGRAVVDKTRMIKLMSEGVAQAADVKNGRAVWLYLNELPPRQMIEFGQVLPEPGDEPAWTAALPEQDRAFMQSLPVAT</sequence>
<organism evidence="2 3">
    <name type="scientific">Mesorhizobium escarrei</name>
    <dbReference type="NCBI Taxonomy" id="666018"/>
    <lineage>
        <taxon>Bacteria</taxon>
        <taxon>Pseudomonadati</taxon>
        <taxon>Pseudomonadota</taxon>
        <taxon>Alphaproteobacteria</taxon>
        <taxon>Hyphomicrobiales</taxon>
        <taxon>Phyllobacteriaceae</taxon>
        <taxon>Mesorhizobium</taxon>
    </lineage>
</organism>
<evidence type="ECO:0000259" key="1">
    <source>
        <dbReference type="Pfam" id="PF14832"/>
    </source>
</evidence>
<evidence type="ECO:0000313" key="2">
    <source>
        <dbReference type="EMBL" id="CAH2408781.1"/>
    </source>
</evidence>
<gene>
    <name evidence="2" type="ORF">MES5069_700009</name>
</gene>
<keyword evidence="3" id="KW-1185">Reference proteome</keyword>
<protein>
    <submittedName>
        <fullName evidence="2">4-oxalocrotonate tautomerase</fullName>
    </submittedName>
</protein>
<dbReference type="EMBL" id="CAKXZT010000169">
    <property type="protein sequence ID" value="CAH2408781.1"/>
    <property type="molecule type" value="Genomic_DNA"/>
</dbReference>
<dbReference type="RefSeq" id="WP_254021994.1">
    <property type="nucleotide sequence ID" value="NZ_CAKXZT010000169.1"/>
</dbReference>
<dbReference type="Proteomes" id="UP001153050">
    <property type="component" value="Unassembled WGS sequence"/>
</dbReference>